<dbReference type="Gene3D" id="3.90.226.10">
    <property type="entry name" value="2-enoyl-CoA Hydratase, Chain A, domain 1"/>
    <property type="match status" value="1"/>
</dbReference>
<dbReference type="InterPro" id="IPR001753">
    <property type="entry name" value="Enoyl-CoA_hydra/iso"/>
</dbReference>
<dbReference type="InterPro" id="IPR029045">
    <property type="entry name" value="ClpP/crotonase-like_dom_sf"/>
</dbReference>
<dbReference type="Pfam" id="PF00378">
    <property type="entry name" value="ECH_1"/>
    <property type="match status" value="1"/>
</dbReference>
<dbReference type="InterPro" id="IPR018376">
    <property type="entry name" value="Enoyl-CoA_hyd/isom_CS"/>
</dbReference>
<organism evidence="2">
    <name type="scientific">mine drainage metagenome</name>
    <dbReference type="NCBI Taxonomy" id="410659"/>
    <lineage>
        <taxon>unclassified sequences</taxon>
        <taxon>metagenomes</taxon>
        <taxon>ecological metagenomes</taxon>
    </lineage>
</organism>
<dbReference type="EMBL" id="AUZZ01009313">
    <property type="protein sequence ID" value="EQD33931.1"/>
    <property type="molecule type" value="Genomic_DNA"/>
</dbReference>
<reference evidence="2" key="2">
    <citation type="journal article" date="2014" name="ISME J.">
        <title>Microbial stratification in low pH oxic and suboxic macroscopic growths along an acid mine drainage.</title>
        <authorList>
            <person name="Mendez-Garcia C."/>
            <person name="Mesa V."/>
            <person name="Sprenger R.R."/>
            <person name="Richter M."/>
            <person name="Diez M.S."/>
            <person name="Solano J."/>
            <person name="Bargiela R."/>
            <person name="Golyshina O.V."/>
            <person name="Manteca A."/>
            <person name="Ramos J.L."/>
            <person name="Gallego J.R."/>
            <person name="Llorente I."/>
            <person name="Martins Dos Santos V.A."/>
            <person name="Jensen O.N."/>
            <person name="Pelaez A.I."/>
            <person name="Sanchez J."/>
            <person name="Ferrer M."/>
        </authorList>
    </citation>
    <scope>NUCLEOTIDE SEQUENCE</scope>
</reference>
<name>T0YEV3_9ZZZZ</name>
<proteinExistence type="inferred from homology"/>
<dbReference type="GO" id="GO:0003824">
    <property type="term" value="F:catalytic activity"/>
    <property type="evidence" value="ECO:0007669"/>
    <property type="project" value="InterPro"/>
</dbReference>
<dbReference type="PROSITE" id="PS00166">
    <property type="entry name" value="ENOYL_COA_HYDRATASE"/>
    <property type="match status" value="1"/>
</dbReference>
<evidence type="ECO:0000313" key="2">
    <source>
        <dbReference type="EMBL" id="EQD33931.1"/>
    </source>
</evidence>
<gene>
    <name evidence="2" type="ORF">B2A_12900</name>
</gene>
<dbReference type="SUPFAM" id="SSF52096">
    <property type="entry name" value="ClpP/crotonase"/>
    <property type="match status" value="1"/>
</dbReference>
<comment type="similarity">
    <text evidence="1">Belongs to the enoyl-CoA hydratase/isomerase family.</text>
</comment>
<accession>T0YEV3</accession>
<sequence length="241" mass="26455">MNALDPGLLDAIHSALLESIRSNVQALILSGAPHVFSAGLDLPALLELDETALTDFWKLLIETLRSIACSPIPVISAITGHSPAGGTVLTLFTDYRIQAKGDFRIGLNEVQVGLPVPKSVYRGLVRLIGIRQAERLATQGLLLNPDEAHRLGLVDEVVEPDAVKTRALTLARTWLGLPSFAFRETRSTARCDLQSIFEQNDELEQLTQVWFHAETQRALRECVRALKDRSAASAQSRLRST</sequence>
<dbReference type="PANTHER" id="PTHR11941:SF54">
    <property type="entry name" value="ENOYL-COA HYDRATASE, MITOCHONDRIAL"/>
    <property type="match status" value="1"/>
</dbReference>
<dbReference type="CDD" id="cd06558">
    <property type="entry name" value="crotonase-like"/>
    <property type="match status" value="1"/>
</dbReference>
<protein>
    <submittedName>
        <fullName evidence="2">Enoyl-CoA hydratase</fullName>
    </submittedName>
</protein>
<dbReference type="PANTHER" id="PTHR11941">
    <property type="entry name" value="ENOYL-COA HYDRATASE-RELATED"/>
    <property type="match status" value="1"/>
</dbReference>
<dbReference type="GO" id="GO:0006635">
    <property type="term" value="P:fatty acid beta-oxidation"/>
    <property type="evidence" value="ECO:0007669"/>
    <property type="project" value="TreeGrafter"/>
</dbReference>
<reference evidence="2" key="1">
    <citation type="submission" date="2013-08" db="EMBL/GenBank/DDBJ databases">
        <authorList>
            <person name="Mendez C."/>
            <person name="Richter M."/>
            <person name="Ferrer M."/>
            <person name="Sanchez J."/>
        </authorList>
    </citation>
    <scope>NUCLEOTIDE SEQUENCE</scope>
</reference>
<evidence type="ECO:0000256" key="1">
    <source>
        <dbReference type="ARBA" id="ARBA00005254"/>
    </source>
</evidence>
<dbReference type="AlphaFoldDB" id="T0YEV3"/>
<comment type="caution">
    <text evidence="2">The sequence shown here is derived from an EMBL/GenBank/DDBJ whole genome shotgun (WGS) entry which is preliminary data.</text>
</comment>